<gene>
    <name evidence="11" type="primary">hisG</name>
    <name evidence="14" type="ORF">EXU48_13215</name>
</gene>
<comment type="pathway">
    <text evidence="2 11">Amino-acid biosynthesis; L-histidine biosynthesis; L-histidine from 5-phospho-alpha-D-ribose 1-diphosphate: step 1/9.</text>
</comment>
<keyword evidence="11" id="KW-0963">Cytoplasm</keyword>
<dbReference type="InterPro" id="IPR011322">
    <property type="entry name" value="N-reg_PII-like_a/b"/>
</dbReference>
<evidence type="ECO:0000256" key="2">
    <source>
        <dbReference type="ARBA" id="ARBA00004667"/>
    </source>
</evidence>
<comment type="activity regulation">
    <text evidence="11">Feedback inhibited by histidine.</text>
</comment>
<dbReference type="InterPro" id="IPR013115">
    <property type="entry name" value="HisG_C"/>
</dbReference>
<dbReference type="Gene3D" id="3.40.190.10">
    <property type="entry name" value="Periplasmic binding protein-like II"/>
    <property type="match status" value="2"/>
</dbReference>
<proteinExistence type="inferred from homology"/>
<dbReference type="HAMAP" id="MF_00079">
    <property type="entry name" value="HisG_Long"/>
    <property type="match status" value="1"/>
</dbReference>
<dbReference type="RefSeq" id="WP_133108141.1">
    <property type="nucleotide sequence ID" value="NZ_SMNA01000006.1"/>
</dbReference>
<keyword evidence="6 11" id="KW-0028">Amino-acid biosynthesis</keyword>
<evidence type="ECO:0000256" key="7">
    <source>
        <dbReference type="ARBA" id="ARBA00022676"/>
    </source>
</evidence>
<dbReference type="InterPro" id="IPR013820">
    <property type="entry name" value="ATP_PRibTrfase_cat"/>
</dbReference>
<dbReference type="GO" id="GO:0003879">
    <property type="term" value="F:ATP phosphoribosyltransferase activity"/>
    <property type="evidence" value="ECO:0007669"/>
    <property type="project" value="UniProtKB-EC"/>
</dbReference>
<dbReference type="PROSITE" id="PS01316">
    <property type="entry name" value="ATP_P_PHORIBOSYLTR"/>
    <property type="match status" value="1"/>
</dbReference>
<evidence type="ECO:0000256" key="1">
    <source>
        <dbReference type="ARBA" id="ARBA00000915"/>
    </source>
</evidence>
<keyword evidence="9 11" id="KW-0368">Histidine biosynthesis</keyword>
<evidence type="ECO:0000256" key="6">
    <source>
        <dbReference type="ARBA" id="ARBA00022605"/>
    </source>
</evidence>
<accession>A0ABY2E1P8</accession>
<dbReference type="PANTHER" id="PTHR21403">
    <property type="entry name" value="ATP PHOSPHORIBOSYLTRANSFERASE ATP-PRTASE"/>
    <property type="match status" value="1"/>
</dbReference>
<dbReference type="Proteomes" id="UP000504882">
    <property type="component" value="Unassembled WGS sequence"/>
</dbReference>
<evidence type="ECO:0000256" key="11">
    <source>
        <dbReference type="HAMAP-Rule" id="MF_00079"/>
    </source>
</evidence>
<evidence type="ECO:0000259" key="13">
    <source>
        <dbReference type="Pfam" id="PF08029"/>
    </source>
</evidence>
<keyword evidence="7 11" id="KW-0328">Glycosyltransferase</keyword>
<name>A0ABY2E1P8_9MICO</name>
<comment type="cofactor">
    <cofactor evidence="11">
        <name>Mg(2+)</name>
        <dbReference type="ChEBI" id="CHEBI:18420"/>
    </cofactor>
</comment>
<evidence type="ECO:0000256" key="5">
    <source>
        <dbReference type="ARBA" id="ARBA00020998"/>
    </source>
</evidence>
<comment type="catalytic activity">
    <reaction evidence="1 11">
        <text>1-(5-phospho-beta-D-ribosyl)-ATP + diphosphate = 5-phospho-alpha-D-ribose 1-diphosphate + ATP</text>
        <dbReference type="Rhea" id="RHEA:18473"/>
        <dbReference type="ChEBI" id="CHEBI:30616"/>
        <dbReference type="ChEBI" id="CHEBI:33019"/>
        <dbReference type="ChEBI" id="CHEBI:58017"/>
        <dbReference type="ChEBI" id="CHEBI:73183"/>
        <dbReference type="EC" id="2.4.2.17"/>
    </reaction>
</comment>
<keyword evidence="8 11" id="KW-0808">Transferase</keyword>
<dbReference type="Pfam" id="PF01634">
    <property type="entry name" value="HisG"/>
    <property type="match status" value="1"/>
</dbReference>
<feature type="domain" description="ATP phosphoribosyltransferase catalytic" evidence="12">
    <location>
        <begin position="50"/>
        <end position="189"/>
    </location>
</feature>
<protein>
    <recommendedName>
        <fullName evidence="5 11">ATP phosphoribosyltransferase</fullName>
        <shortName evidence="11">ATP-PRT</shortName>
        <shortName evidence="11">ATP-PRTase</shortName>
        <ecNumber evidence="4 11">2.4.2.17</ecNumber>
    </recommendedName>
</protein>
<feature type="domain" description="Histidine biosynthesis HisG C-terminal" evidence="13">
    <location>
        <begin position="206"/>
        <end position="277"/>
    </location>
</feature>
<keyword evidence="15" id="KW-1185">Reference proteome</keyword>
<evidence type="ECO:0000256" key="3">
    <source>
        <dbReference type="ARBA" id="ARBA00007955"/>
    </source>
</evidence>
<organism evidence="14 15">
    <name type="scientific">Occultella glacieicola</name>
    <dbReference type="NCBI Taxonomy" id="2518684"/>
    <lineage>
        <taxon>Bacteria</taxon>
        <taxon>Bacillati</taxon>
        <taxon>Actinomycetota</taxon>
        <taxon>Actinomycetes</taxon>
        <taxon>Micrococcales</taxon>
        <taxon>Ruaniaceae</taxon>
        <taxon>Occultella</taxon>
    </lineage>
</organism>
<dbReference type="NCBIfam" id="TIGR03455">
    <property type="entry name" value="HisG_C-term"/>
    <property type="match status" value="1"/>
</dbReference>
<evidence type="ECO:0000256" key="8">
    <source>
        <dbReference type="ARBA" id="ARBA00022679"/>
    </source>
</evidence>
<evidence type="ECO:0000259" key="12">
    <source>
        <dbReference type="Pfam" id="PF01634"/>
    </source>
</evidence>
<reference evidence="14 15" key="1">
    <citation type="submission" date="2019-03" db="EMBL/GenBank/DDBJ databases">
        <title>Genomic features of bacteria from cold environments.</title>
        <authorList>
            <person name="Shen L."/>
        </authorList>
    </citation>
    <scope>NUCLEOTIDE SEQUENCE [LARGE SCALE GENOMIC DNA]</scope>
    <source>
        <strain evidence="15">T3246-1</strain>
    </source>
</reference>
<dbReference type="Pfam" id="PF08029">
    <property type="entry name" value="HisG_C"/>
    <property type="match status" value="1"/>
</dbReference>
<dbReference type="EC" id="2.4.2.17" evidence="4 11"/>
<evidence type="ECO:0000256" key="10">
    <source>
        <dbReference type="ARBA" id="ARBA00024861"/>
    </source>
</evidence>
<evidence type="ECO:0000256" key="4">
    <source>
        <dbReference type="ARBA" id="ARBA00011946"/>
    </source>
</evidence>
<evidence type="ECO:0000313" key="15">
    <source>
        <dbReference type="Proteomes" id="UP000504882"/>
    </source>
</evidence>
<keyword evidence="11" id="KW-0460">Magnesium</keyword>
<comment type="subcellular location">
    <subcellularLocation>
        <location evidence="11">Cytoplasm</location>
    </subcellularLocation>
</comment>
<dbReference type="EMBL" id="SMNA01000006">
    <property type="protein sequence ID" value="TDE92511.1"/>
    <property type="molecule type" value="Genomic_DNA"/>
</dbReference>
<comment type="similarity">
    <text evidence="3 11">Belongs to the ATP phosphoribosyltransferase family. Long subfamily.</text>
</comment>
<comment type="caution">
    <text evidence="14">The sequence shown here is derived from an EMBL/GenBank/DDBJ whole genome shotgun (WGS) entry which is preliminary data.</text>
</comment>
<dbReference type="PANTHER" id="PTHR21403:SF8">
    <property type="entry name" value="ATP PHOSPHORIBOSYLTRANSFERASE"/>
    <property type="match status" value="1"/>
</dbReference>
<keyword evidence="11" id="KW-0547">Nucleotide-binding</keyword>
<dbReference type="CDD" id="cd13591">
    <property type="entry name" value="PBP2_HisGL1"/>
    <property type="match status" value="1"/>
</dbReference>
<dbReference type="InterPro" id="IPR020621">
    <property type="entry name" value="ATP-PRT_HisG_long"/>
</dbReference>
<dbReference type="SUPFAM" id="SSF53850">
    <property type="entry name" value="Periplasmic binding protein-like II"/>
    <property type="match status" value="1"/>
</dbReference>
<sequence>MLRIAVPNKGSLSEPATQMLREAGYRQRRDGGRELVLPDPENDVEFFFLRPRDIAVYVGAGVVDAGITGRDLLLDSGVDAVEHRSLGFAGSTFRFAGPEGSVRSLADIEGKRVATSYEVLVRNYLTERGITAEVVRLDGAIESTVQLGVADLVADVVETGSTLRAAGLHVFGDPILQSEAVLIRPNAEPKSGLTVLDRRLHGVLVARRYVLMDYDCPVEKVDAAVSITPGLESPTVSPLHRTGWAAVRAMVPRERTNAVMDELYDVGARAIIVTSITASRL</sequence>
<evidence type="ECO:0000256" key="9">
    <source>
        <dbReference type="ARBA" id="ARBA00023102"/>
    </source>
</evidence>
<dbReference type="NCBIfam" id="TIGR00070">
    <property type="entry name" value="hisG"/>
    <property type="match status" value="1"/>
</dbReference>
<keyword evidence="11" id="KW-0067">ATP-binding</keyword>
<dbReference type="InterPro" id="IPR018198">
    <property type="entry name" value="ATP_PRibTrfase_CS"/>
</dbReference>
<dbReference type="InterPro" id="IPR015867">
    <property type="entry name" value="N-reg_PII/ATP_PRibTrfase_C"/>
</dbReference>
<dbReference type="InterPro" id="IPR001348">
    <property type="entry name" value="ATP_PRibTrfase_HisG"/>
</dbReference>
<keyword evidence="11" id="KW-0479">Metal-binding</keyword>
<dbReference type="SUPFAM" id="SSF54913">
    <property type="entry name" value="GlnB-like"/>
    <property type="match status" value="1"/>
</dbReference>
<comment type="function">
    <text evidence="10 11">Catalyzes the condensation of ATP and 5-phosphoribose 1-diphosphate to form N'-(5'-phosphoribosyl)-ATP (PR-ATP). Has a crucial role in the pathway because the rate of histidine biosynthesis seems to be controlled primarily by regulation of HisG enzymatic activity.</text>
</comment>
<evidence type="ECO:0000313" key="14">
    <source>
        <dbReference type="EMBL" id="TDE92511.1"/>
    </source>
</evidence>
<dbReference type="Gene3D" id="3.30.70.120">
    <property type="match status" value="1"/>
</dbReference>